<evidence type="ECO:0000313" key="6">
    <source>
        <dbReference type="EMBL" id="SDG45570.1"/>
    </source>
</evidence>
<dbReference type="PANTHER" id="PTHR32309:SF31">
    <property type="entry name" value="CAPSULAR EXOPOLYSACCHARIDE FAMILY"/>
    <property type="match status" value="1"/>
</dbReference>
<organism evidence="6 7">
    <name type="scientific">Sinosporangium album</name>
    <dbReference type="NCBI Taxonomy" id="504805"/>
    <lineage>
        <taxon>Bacteria</taxon>
        <taxon>Bacillati</taxon>
        <taxon>Actinomycetota</taxon>
        <taxon>Actinomycetes</taxon>
        <taxon>Streptosporangiales</taxon>
        <taxon>Streptosporangiaceae</taxon>
        <taxon>Sinosporangium</taxon>
    </lineage>
</organism>
<keyword evidence="2" id="KW-0067">ATP-binding</keyword>
<evidence type="ECO:0000313" key="7">
    <source>
        <dbReference type="Proteomes" id="UP000198923"/>
    </source>
</evidence>
<evidence type="ECO:0000256" key="5">
    <source>
        <dbReference type="SAM" id="Phobius"/>
    </source>
</evidence>
<accession>A0A1G7UFM5</accession>
<proteinExistence type="predicted"/>
<dbReference type="InterPro" id="IPR027417">
    <property type="entry name" value="P-loop_NTPase"/>
</dbReference>
<dbReference type="STRING" id="504805.SAMN05421505_104212"/>
<protein>
    <submittedName>
        <fullName evidence="6">Capsular exopolysaccharide family</fullName>
    </submittedName>
</protein>
<name>A0A1G7UFM5_9ACTN</name>
<dbReference type="OrthoDB" id="5171097at2"/>
<keyword evidence="5" id="KW-0812">Transmembrane</keyword>
<dbReference type="AlphaFoldDB" id="A0A1G7UFM5"/>
<feature type="region of interest" description="Disordered" evidence="4">
    <location>
        <begin position="498"/>
        <end position="519"/>
    </location>
</feature>
<evidence type="ECO:0000256" key="3">
    <source>
        <dbReference type="SAM" id="Coils"/>
    </source>
</evidence>
<feature type="coiled-coil region" evidence="3">
    <location>
        <begin position="146"/>
        <end position="173"/>
    </location>
</feature>
<sequence length="560" mass="59882">MSTTPRVQAMEMADYASLLRRRWWVMVVGAALGVAVAALAVVTLPDVYTGKATVLVTPEDPESRNTEINLDTESGRVRGVEVVKRAQAILGTSEGFETLIERVTVSAPRDSSLLAISYTAADPTRARDGANAFANAYLAHRKARAESRLKRQVNSLQSQVDKLKERLERAPKDDLDERNLINGELQAYSSRLADVRIDAADVSVGEMLTLAAMPKQSSFPDPMMFLPAGLFGGILLGAAIALMVDRADNRVRAASDVRRVLGAPILLNLPRSRKTAALGIQSARSRIGQRFHELSHAITARLGDGPGNQVILVTGASEGMGSNIVAVNIAAALARTGSDVMLVNADLRSEVSSRLLGVAEQQGLSEVLLGTSTLSEVETRAAMPPSLRVLSRGHETELVVDMLQGERMSRLVDSLRDRSRYVVIEAPSTSAGADAQALAQLADLVLMVVEVPKTRFTDIRDGLRQLDQVGAELPGAVVIPSQSDEGLAGAVPPSVMTYEGNEPGGKKAGKRGKPGKRDRELIEDIVERGAVGSDEDGLSTATFPAVRNGDLSIIKDHVKR</sequence>
<keyword evidence="3" id="KW-0175">Coiled coil</keyword>
<feature type="transmembrane region" description="Helical" evidence="5">
    <location>
        <begin position="23"/>
        <end position="44"/>
    </location>
</feature>
<reference evidence="6 7" key="1">
    <citation type="submission" date="2016-10" db="EMBL/GenBank/DDBJ databases">
        <authorList>
            <person name="de Groot N.N."/>
        </authorList>
    </citation>
    <scope>NUCLEOTIDE SEQUENCE [LARGE SCALE GENOMIC DNA]</scope>
    <source>
        <strain evidence="6 7">CPCC 201354</strain>
    </source>
</reference>
<dbReference type="SUPFAM" id="SSF52540">
    <property type="entry name" value="P-loop containing nucleoside triphosphate hydrolases"/>
    <property type="match status" value="1"/>
</dbReference>
<dbReference type="EMBL" id="FNCN01000004">
    <property type="protein sequence ID" value="SDG45570.1"/>
    <property type="molecule type" value="Genomic_DNA"/>
</dbReference>
<feature type="transmembrane region" description="Helical" evidence="5">
    <location>
        <begin position="223"/>
        <end position="244"/>
    </location>
</feature>
<evidence type="ECO:0000256" key="2">
    <source>
        <dbReference type="ARBA" id="ARBA00022840"/>
    </source>
</evidence>
<evidence type="ECO:0000256" key="4">
    <source>
        <dbReference type="SAM" id="MobiDB-lite"/>
    </source>
</evidence>
<dbReference type="InterPro" id="IPR005702">
    <property type="entry name" value="Wzc-like_C"/>
</dbReference>
<dbReference type="InterPro" id="IPR050445">
    <property type="entry name" value="Bact_polysacc_biosynth/exp"/>
</dbReference>
<dbReference type="Gene3D" id="3.40.50.300">
    <property type="entry name" value="P-loop containing nucleotide triphosphate hydrolases"/>
    <property type="match status" value="1"/>
</dbReference>
<dbReference type="PANTHER" id="PTHR32309">
    <property type="entry name" value="TYROSINE-PROTEIN KINASE"/>
    <property type="match status" value="1"/>
</dbReference>
<keyword evidence="1" id="KW-0547">Nucleotide-binding</keyword>
<dbReference type="CDD" id="cd05387">
    <property type="entry name" value="BY-kinase"/>
    <property type="match status" value="1"/>
</dbReference>
<evidence type="ECO:0000256" key="1">
    <source>
        <dbReference type="ARBA" id="ARBA00022741"/>
    </source>
</evidence>
<dbReference type="RefSeq" id="WP_143020146.1">
    <property type="nucleotide sequence ID" value="NZ_FNCN01000004.1"/>
</dbReference>
<keyword evidence="5" id="KW-0472">Membrane</keyword>
<dbReference type="Proteomes" id="UP000198923">
    <property type="component" value="Unassembled WGS sequence"/>
</dbReference>
<keyword evidence="7" id="KW-1185">Reference proteome</keyword>
<gene>
    <name evidence="6" type="ORF">SAMN05421505_104212</name>
</gene>
<keyword evidence="5" id="KW-1133">Transmembrane helix</keyword>